<comment type="subcellular location">
    <subcellularLocation>
        <location evidence="1">Cell membrane</location>
        <topology evidence="1">Multi-pass membrane protein</topology>
    </subcellularLocation>
</comment>
<protein>
    <submittedName>
        <fullName evidence="8">MFS transporter</fullName>
    </submittedName>
</protein>
<name>A0ABZ2M4X7_9BACT</name>
<dbReference type="InterPro" id="IPR050189">
    <property type="entry name" value="MFS_Efflux_Transporters"/>
</dbReference>
<feature type="transmembrane region" description="Helical" evidence="6">
    <location>
        <begin position="44"/>
        <end position="64"/>
    </location>
</feature>
<dbReference type="InterPro" id="IPR011701">
    <property type="entry name" value="MFS"/>
</dbReference>
<evidence type="ECO:0000313" key="9">
    <source>
        <dbReference type="Proteomes" id="UP001370348"/>
    </source>
</evidence>
<evidence type="ECO:0000256" key="3">
    <source>
        <dbReference type="ARBA" id="ARBA00022692"/>
    </source>
</evidence>
<feature type="transmembrane region" description="Helical" evidence="6">
    <location>
        <begin position="134"/>
        <end position="156"/>
    </location>
</feature>
<feature type="transmembrane region" description="Helical" evidence="6">
    <location>
        <begin position="162"/>
        <end position="182"/>
    </location>
</feature>
<evidence type="ECO:0000256" key="1">
    <source>
        <dbReference type="ARBA" id="ARBA00004651"/>
    </source>
</evidence>
<dbReference type="RefSeq" id="WP_394827690.1">
    <property type="nucleotide sequence ID" value="NZ_CP089984.1"/>
</dbReference>
<evidence type="ECO:0000313" key="8">
    <source>
        <dbReference type="EMBL" id="WXB18050.1"/>
    </source>
</evidence>
<feature type="transmembrane region" description="Helical" evidence="6">
    <location>
        <begin position="101"/>
        <end position="122"/>
    </location>
</feature>
<dbReference type="PANTHER" id="PTHR43124:SF3">
    <property type="entry name" value="CHLORAMPHENICOL EFFLUX PUMP RV0191"/>
    <property type="match status" value="1"/>
</dbReference>
<keyword evidence="9" id="KW-1185">Reference proteome</keyword>
<dbReference type="CDD" id="cd17324">
    <property type="entry name" value="MFS_NepI_like"/>
    <property type="match status" value="1"/>
</dbReference>
<keyword evidence="3 6" id="KW-0812">Transmembrane</keyword>
<dbReference type="Gene3D" id="1.20.1250.20">
    <property type="entry name" value="MFS general substrate transporter like domains"/>
    <property type="match status" value="1"/>
</dbReference>
<gene>
    <name evidence="8" type="ORF">LZC94_12415</name>
</gene>
<dbReference type="Proteomes" id="UP001370348">
    <property type="component" value="Chromosome"/>
</dbReference>
<feature type="transmembrane region" description="Helical" evidence="6">
    <location>
        <begin position="76"/>
        <end position="95"/>
    </location>
</feature>
<keyword evidence="5 6" id="KW-0472">Membrane</keyword>
<accession>A0ABZ2M4X7</accession>
<feature type="transmembrane region" description="Helical" evidence="6">
    <location>
        <begin position="304"/>
        <end position="326"/>
    </location>
</feature>
<evidence type="ECO:0000256" key="4">
    <source>
        <dbReference type="ARBA" id="ARBA00022989"/>
    </source>
</evidence>
<evidence type="ECO:0000256" key="5">
    <source>
        <dbReference type="ARBA" id="ARBA00023136"/>
    </source>
</evidence>
<keyword evidence="2" id="KW-1003">Cell membrane</keyword>
<feature type="domain" description="Major facilitator superfamily (MFS) profile" evidence="7">
    <location>
        <begin position="10"/>
        <end position="394"/>
    </location>
</feature>
<evidence type="ECO:0000256" key="6">
    <source>
        <dbReference type="SAM" id="Phobius"/>
    </source>
</evidence>
<feature type="transmembrane region" description="Helical" evidence="6">
    <location>
        <begin position="338"/>
        <end position="362"/>
    </location>
</feature>
<feature type="transmembrane region" description="Helical" evidence="6">
    <location>
        <begin position="212"/>
        <end position="230"/>
    </location>
</feature>
<evidence type="ECO:0000256" key="2">
    <source>
        <dbReference type="ARBA" id="ARBA00022475"/>
    </source>
</evidence>
<reference evidence="8 9" key="1">
    <citation type="submission" date="2021-12" db="EMBL/GenBank/DDBJ databases">
        <title>Discovery of the Pendulisporaceae a myxobacterial family with distinct sporulation behavior and unique specialized metabolism.</title>
        <authorList>
            <person name="Garcia R."/>
            <person name="Popoff A."/>
            <person name="Bader C.D."/>
            <person name="Loehr J."/>
            <person name="Walesch S."/>
            <person name="Walt C."/>
            <person name="Boldt J."/>
            <person name="Bunk B."/>
            <person name="Haeckl F.J.F.P.J."/>
            <person name="Gunesch A.P."/>
            <person name="Birkelbach J."/>
            <person name="Nuebel U."/>
            <person name="Pietschmann T."/>
            <person name="Bach T."/>
            <person name="Mueller R."/>
        </authorList>
    </citation>
    <scope>NUCLEOTIDE SEQUENCE [LARGE SCALE GENOMIC DNA]</scope>
    <source>
        <strain evidence="8 9">MSr11954</strain>
    </source>
</reference>
<feature type="transmembrane region" description="Helical" evidence="6">
    <location>
        <begin position="9"/>
        <end position="32"/>
    </location>
</feature>
<keyword evidence="4 6" id="KW-1133">Transmembrane helix</keyword>
<sequence>MKFTGYQTFVVAVLAFLQFTIVLDFMILSPLGALLLQELHITTAQFGLVVSAYAFSAGLSGILAAGFADKFDRKKLLMFFYSGFIVGTLLCGVASDYHMLLVARVVTGLFGGVIGSISFAIIADLFPFEMRGRVMGFVQTAFAASQVMGIPVGLYLSNHWGWHSPFLMIVAAALLVWFVLLFRLQPIDAHLKVPSEQNPIKHIVATVSQPRYLWAFLTTMLLSTGGFMLMPFGSTFSVHNLGISLGRLPLVYMVTGISAMVVGPLLGRLSDAIGKYRVFLAGSLVCTVIIVIYCTRGITPIEVVILLNVLLFACIMARVISSQSLLSAVPAMKDRGAFMAINAAIQQLSGGVAASIAGLIVVQTPGGQLDRYDVLGYVVCAAVLCTIGLMYKVNAQLAAAGTETAPRPAPAR</sequence>
<dbReference type="PANTHER" id="PTHR43124">
    <property type="entry name" value="PURINE EFFLUX PUMP PBUE"/>
    <property type="match status" value="1"/>
</dbReference>
<evidence type="ECO:0000259" key="7">
    <source>
        <dbReference type="PROSITE" id="PS50850"/>
    </source>
</evidence>
<dbReference type="InterPro" id="IPR036259">
    <property type="entry name" value="MFS_trans_sf"/>
</dbReference>
<feature type="transmembrane region" description="Helical" evidence="6">
    <location>
        <begin position="278"/>
        <end position="298"/>
    </location>
</feature>
<feature type="transmembrane region" description="Helical" evidence="6">
    <location>
        <begin position="250"/>
        <end position="266"/>
    </location>
</feature>
<organism evidence="8 9">
    <name type="scientific">Pendulispora albinea</name>
    <dbReference type="NCBI Taxonomy" id="2741071"/>
    <lineage>
        <taxon>Bacteria</taxon>
        <taxon>Pseudomonadati</taxon>
        <taxon>Myxococcota</taxon>
        <taxon>Myxococcia</taxon>
        <taxon>Myxococcales</taxon>
        <taxon>Sorangiineae</taxon>
        <taxon>Pendulisporaceae</taxon>
        <taxon>Pendulispora</taxon>
    </lineage>
</organism>
<dbReference type="SUPFAM" id="SSF103473">
    <property type="entry name" value="MFS general substrate transporter"/>
    <property type="match status" value="1"/>
</dbReference>
<dbReference type="EMBL" id="CP089984">
    <property type="protein sequence ID" value="WXB18050.1"/>
    <property type="molecule type" value="Genomic_DNA"/>
</dbReference>
<dbReference type="InterPro" id="IPR020846">
    <property type="entry name" value="MFS_dom"/>
</dbReference>
<dbReference type="PROSITE" id="PS50850">
    <property type="entry name" value="MFS"/>
    <property type="match status" value="1"/>
</dbReference>
<feature type="transmembrane region" description="Helical" evidence="6">
    <location>
        <begin position="374"/>
        <end position="391"/>
    </location>
</feature>
<proteinExistence type="predicted"/>
<dbReference type="Pfam" id="PF07690">
    <property type="entry name" value="MFS_1"/>
    <property type="match status" value="1"/>
</dbReference>